<comment type="caution">
    <text evidence="4">Lacks conserved residue(s) required for the propagation of feature annotation.</text>
</comment>
<evidence type="ECO:0000313" key="7">
    <source>
        <dbReference type="WBParaSite" id="Hba_12392"/>
    </source>
</evidence>
<protein>
    <submittedName>
        <fullName evidence="7">Sushi domain-containing protein</fullName>
    </submittedName>
</protein>
<evidence type="ECO:0000256" key="3">
    <source>
        <dbReference type="ARBA" id="ARBA00023157"/>
    </source>
</evidence>
<dbReference type="InterPro" id="IPR051277">
    <property type="entry name" value="SEZ6_CSMD_C4BPB_Regulators"/>
</dbReference>
<evidence type="ECO:0000259" key="5">
    <source>
        <dbReference type="PROSITE" id="PS50923"/>
    </source>
</evidence>
<reference evidence="7" key="1">
    <citation type="submission" date="2016-11" db="UniProtKB">
        <authorList>
            <consortium name="WormBaseParasite"/>
        </authorList>
    </citation>
    <scope>IDENTIFICATION</scope>
</reference>
<organism evidence="6 7">
    <name type="scientific">Heterorhabditis bacteriophora</name>
    <name type="common">Entomopathogenic nematode worm</name>
    <dbReference type="NCBI Taxonomy" id="37862"/>
    <lineage>
        <taxon>Eukaryota</taxon>
        <taxon>Metazoa</taxon>
        <taxon>Ecdysozoa</taxon>
        <taxon>Nematoda</taxon>
        <taxon>Chromadorea</taxon>
        <taxon>Rhabditida</taxon>
        <taxon>Rhabditina</taxon>
        <taxon>Rhabditomorpha</taxon>
        <taxon>Strongyloidea</taxon>
        <taxon>Heterorhabditidae</taxon>
        <taxon>Heterorhabditis</taxon>
    </lineage>
</organism>
<evidence type="ECO:0000256" key="1">
    <source>
        <dbReference type="ARBA" id="ARBA00022729"/>
    </source>
</evidence>
<dbReference type="Pfam" id="PF00084">
    <property type="entry name" value="Sushi"/>
    <property type="match status" value="1"/>
</dbReference>
<accession>A0A1I7X4S8</accession>
<keyword evidence="6" id="KW-1185">Reference proteome</keyword>
<keyword evidence="1" id="KW-0732">Signal</keyword>
<name>A0A1I7X4S8_HETBA</name>
<dbReference type="PANTHER" id="PTHR45656">
    <property type="entry name" value="PROTEIN CBR-CLEC-78"/>
    <property type="match status" value="1"/>
</dbReference>
<dbReference type="WBParaSite" id="Hba_12392">
    <property type="protein sequence ID" value="Hba_12392"/>
    <property type="gene ID" value="Hba_12392"/>
</dbReference>
<feature type="disulfide bond" evidence="4">
    <location>
        <begin position="174"/>
        <end position="201"/>
    </location>
</feature>
<feature type="domain" description="Sushi" evidence="5">
    <location>
        <begin position="144"/>
        <end position="203"/>
    </location>
</feature>
<dbReference type="SMART" id="SM00032">
    <property type="entry name" value="CCP"/>
    <property type="match status" value="1"/>
</dbReference>
<dbReference type="InterPro" id="IPR000436">
    <property type="entry name" value="Sushi_SCR_CCP_dom"/>
</dbReference>
<dbReference type="SUPFAM" id="SSF57535">
    <property type="entry name" value="Complement control module/SCR domain"/>
    <property type="match status" value="1"/>
</dbReference>
<dbReference type="PROSITE" id="PS50923">
    <property type="entry name" value="SUSHI"/>
    <property type="match status" value="1"/>
</dbReference>
<dbReference type="Proteomes" id="UP000095283">
    <property type="component" value="Unplaced"/>
</dbReference>
<keyword evidence="2" id="KW-0677">Repeat</keyword>
<dbReference type="InterPro" id="IPR035976">
    <property type="entry name" value="Sushi/SCR/CCP_sf"/>
</dbReference>
<sequence length="220" mass="24756">MNIGSERLKGKNEVVCRSGTWSHAVPFCVPLDPLNRNKDSPPILFDVVGGPYSISPTGELIVGRSATVSFSCFFPRKMGKVRWEVSSTYRSYSQIWTKLKALGIDKTDAYQLTVAVAQPEDSGLLHCIIPSGKRHTIKMRVDEGSCQPQQNSSHLYVYFTRRNFFIGTVAQFSCPSGFRIHGYTTSTCQADGTWTHPPPKCYGRACYNNHYIEIKFKSNW</sequence>
<dbReference type="PANTHER" id="PTHR45656:SF4">
    <property type="entry name" value="PROTEIN CBR-CLEC-78"/>
    <property type="match status" value="1"/>
</dbReference>
<dbReference type="AlphaFoldDB" id="A0A1I7X4S8"/>
<evidence type="ECO:0000256" key="4">
    <source>
        <dbReference type="PROSITE-ProRule" id="PRU00302"/>
    </source>
</evidence>
<evidence type="ECO:0000313" key="6">
    <source>
        <dbReference type="Proteomes" id="UP000095283"/>
    </source>
</evidence>
<dbReference type="Gene3D" id="2.10.70.10">
    <property type="entry name" value="Complement Module, domain 1"/>
    <property type="match status" value="1"/>
</dbReference>
<keyword evidence="3 4" id="KW-1015">Disulfide bond</keyword>
<proteinExistence type="predicted"/>
<keyword evidence="4" id="KW-0768">Sushi</keyword>
<dbReference type="CDD" id="cd00033">
    <property type="entry name" value="CCP"/>
    <property type="match status" value="1"/>
</dbReference>
<evidence type="ECO:0000256" key="2">
    <source>
        <dbReference type="ARBA" id="ARBA00022737"/>
    </source>
</evidence>